<feature type="compositionally biased region" description="Polar residues" evidence="3">
    <location>
        <begin position="304"/>
        <end position="313"/>
    </location>
</feature>
<evidence type="ECO:0000313" key="5">
    <source>
        <dbReference type="EMBL" id="KAF2311189.1"/>
    </source>
</evidence>
<protein>
    <recommendedName>
        <fullName evidence="2">Mediator of RNA polymerase II transcription subunit 25</fullName>
    </recommendedName>
</protein>
<evidence type="ECO:0000313" key="6">
    <source>
        <dbReference type="Proteomes" id="UP000467840"/>
    </source>
</evidence>
<dbReference type="GO" id="GO:0045944">
    <property type="term" value="P:positive regulation of transcription by RNA polymerase II"/>
    <property type="evidence" value="ECO:0007669"/>
    <property type="project" value="TreeGrafter"/>
</dbReference>
<dbReference type="InterPro" id="IPR021419">
    <property type="entry name" value="Mediator_Med25_VWA"/>
</dbReference>
<dbReference type="GO" id="GO:0005667">
    <property type="term" value="C:transcription regulator complex"/>
    <property type="evidence" value="ECO:0007669"/>
    <property type="project" value="TreeGrafter"/>
</dbReference>
<dbReference type="PANTHER" id="PTHR12433">
    <property type="entry name" value="MEDIATOR OF RNA POLYMERASE II TRANSCRIPTION SUBUNIT 25"/>
    <property type="match status" value="1"/>
</dbReference>
<comment type="caution">
    <text evidence="5">The sequence shown here is derived from an EMBL/GenBank/DDBJ whole genome shotgun (WGS) entry which is preliminary data.</text>
</comment>
<evidence type="ECO:0000256" key="3">
    <source>
        <dbReference type="SAM" id="MobiDB-lite"/>
    </source>
</evidence>
<dbReference type="PANTHER" id="PTHR12433:SF11">
    <property type="entry name" value="MEDIATOR OF RNA POLYMERASE II TRANSCRIPTION SUBUNIT 25"/>
    <property type="match status" value="1"/>
</dbReference>
<dbReference type="Pfam" id="PF11265">
    <property type="entry name" value="Med25_VWA"/>
    <property type="match status" value="1"/>
</dbReference>
<feature type="domain" description="Mediator of RNA polymerase II transcription subunit 25 von Willebrand factor type A" evidence="4">
    <location>
        <begin position="3"/>
        <end position="143"/>
    </location>
</feature>
<evidence type="ECO:0000259" key="4">
    <source>
        <dbReference type="Pfam" id="PF11265"/>
    </source>
</evidence>
<feature type="region of interest" description="Disordered" evidence="3">
    <location>
        <begin position="301"/>
        <end position="323"/>
    </location>
</feature>
<name>A0A6A6MGR5_HEVBR</name>
<dbReference type="Proteomes" id="UP000467840">
    <property type="component" value="Chromosome 14"/>
</dbReference>
<reference evidence="5 6" key="1">
    <citation type="journal article" date="2020" name="Mol. Plant">
        <title>The Chromosome-Based Rubber Tree Genome Provides New Insights into Spurge Genome Evolution and Rubber Biosynthesis.</title>
        <authorList>
            <person name="Liu J."/>
            <person name="Shi C."/>
            <person name="Shi C.C."/>
            <person name="Li W."/>
            <person name="Zhang Q.J."/>
            <person name="Zhang Y."/>
            <person name="Li K."/>
            <person name="Lu H.F."/>
            <person name="Shi C."/>
            <person name="Zhu S.T."/>
            <person name="Xiao Z.Y."/>
            <person name="Nan H."/>
            <person name="Yue Y."/>
            <person name="Zhu X.G."/>
            <person name="Wu Y."/>
            <person name="Hong X.N."/>
            <person name="Fan G.Y."/>
            <person name="Tong Y."/>
            <person name="Zhang D."/>
            <person name="Mao C.L."/>
            <person name="Liu Y.L."/>
            <person name="Hao S.J."/>
            <person name="Liu W.Q."/>
            <person name="Lv M.Q."/>
            <person name="Zhang H.B."/>
            <person name="Liu Y."/>
            <person name="Hu-Tang G.R."/>
            <person name="Wang J.P."/>
            <person name="Wang J.H."/>
            <person name="Sun Y.H."/>
            <person name="Ni S.B."/>
            <person name="Chen W.B."/>
            <person name="Zhang X.C."/>
            <person name="Jiao Y.N."/>
            <person name="Eichler E.E."/>
            <person name="Li G.H."/>
            <person name="Liu X."/>
            <person name="Gao L.Z."/>
        </authorList>
    </citation>
    <scope>NUCLEOTIDE SEQUENCE [LARGE SCALE GENOMIC DNA]</scope>
    <source>
        <strain evidence="6">cv. GT1</strain>
        <tissue evidence="5">Leaf</tissue>
    </source>
</reference>
<dbReference type="AlphaFoldDB" id="A0A6A6MGR5"/>
<organism evidence="5 6">
    <name type="scientific">Hevea brasiliensis</name>
    <name type="common">Para rubber tree</name>
    <name type="synonym">Siphonia brasiliensis</name>
    <dbReference type="NCBI Taxonomy" id="3981"/>
    <lineage>
        <taxon>Eukaryota</taxon>
        <taxon>Viridiplantae</taxon>
        <taxon>Streptophyta</taxon>
        <taxon>Embryophyta</taxon>
        <taxon>Tracheophyta</taxon>
        <taxon>Spermatophyta</taxon>
        <taxon>Magnoliopsida</taxon>
        <taxon>eudicotyledons</taxon>
        <taxon>Gunneridae</taxon>
        <taxon>Pentapetalae</taxon>
        <taxon>rosids</taxon>
        <taxon>fabids</taxon>
        <taxon>Malpighiales</taxon>
        <taxon>Euphorbiaceae</taxon>
        <taxon>Crotonoideae</taxon>
        <taxon>Micrandreae</taxon>
        <taxon>Hevea</taxon>
    </lineage>
</organism>
<feature type="compositionally biased region" description="Low complexity" evidence="3">
    <location>
        <begin position="314"/>
        <end position="323"/>
    </location>
</feature>
<dbReference type="InterPro" id="IPR036465">
    <property type="entry name" value="vWFA_dom_sf"/>
</dbReference>
<comment type="similarity">
    <text evidence="1">Belongs to the Mediator complex subunit 25 family.</text>
</comment>
<feature type="region of interest" description="Disordered" evidence="3">
    <location>
        <begin position="502"/>
        <end position="531"/>
    </location>
</feature>
<accession>A0A6A6MGR5</accession>
<proteinExistence type="inferred from homology"/>
<feature type="compositionally biased region" description="Polar residues" evidence="3">
    <location>
        <begin position="518"/>
        <end position="531"/>
    </location>
</feature>
<dbReference type="EMBL" id="JAAGAX010000006">
    <property type="protein sequence ID" value="KAF2311189.1"/>
    <property type="molecule type" value="Genomic_DNA"/>
</dbReference>
<keyword evidence="6" id="KW-1185">Reference proteome</keyword>
<gene>
    <name evidence="5" type="ORF">GH714_020000</name>
</gene>
<dbReference type="GO" id="GO:0016592">
    <property type="term" value="C:mediator complex"/>
    <property type="evidence" value="ECO:0007669"/>
    <property type="project" value="TreeGrafter"/>
</dbReference>
<evidence type="ECO:0000256" key="2">
    <source>
        <dbReference type="ARBA" id="ARBA00019694"/>
    </source>
</evidence>
<dbReference type="SUPFAM" id="SSF53300">
    <property type="entry name" value="vWA-like"/>
    <property type="match status" value="1"/>
</dbReference>
<evidence type="ECO:0000256" key="1">
    <source>
        <dbReference type="ARBA" id="ARBA00009102"/>
    </source>
</evidence>
<sequence>MAEKQLVVAVESSAAMGPFWQTIFSDYLEKIIRSFCGGDLTGQKPSPSNVELSLVTFNSHGSYSACLVQRTGWTRDVDIFLQWLAAIPFAGGGFNDAAIAEGLSEALMMFPYAPNGSQSQQNIDGQRHCVLIAASNPYPLPTPVYRPQIQNLEQSENIDQQTESRLSDSETVAKSFPQRGQHYNITHVTSDHRLEDSLFEFCGILGKRNIRAADPIVDNVKNPHFLVLISENFMEARASLSRPGVANLPSNQSPVKVDVFMNGSILNRPPISVANVPTATVKVEPTTVTSIAPGPAFSHIPSARPTSQAVPSLQTSSPPTTTQEMIASGENVPDLKPSVSGMPQSVRPVPPGAANVSILNNLSQARQVMNSAALTGGTTIGLQSMNQTPVAMHMSNMISSGMASSVPPAQNVFSSGQPGISSITGSGTTQIASNSGLGSFTSATSNISGNSNLGISQPMGNLQGAVSIGPSVPGMSQGNLSGAQMVQSGISMNQNMMSGLGPSGVSSGSSTMIPTPGMPQQAQSGMQTLFE</sequence>